<comment type="subcellular location">
    <subcellularLocation>
        <location evidence="13">Cytoplasm</location>
    </subcellularLocation>
</comment>
<dbReference type="InterPro" id="IPR004154">
    <property type="entry name" value="Anticodon-bd"/>
</dbReference>
<feature type="binding site" evidence="13">
    <location>
        <position position="519"/>
    </location>
    <ligand>
        <name>Zn(2+)</name>
        <dbReference type="ChEBI" id="CHEBI:29105"/>
        <note>catalytic</note>
    </ligand>
</feature>
<dbReference type="GO" id="GO:0046872">
    <property type="term" value="F:metal ion binding"/>
    <property type="evidence" value="ECO:0007669"/>
    <property type="project" value="UniProtKB-KW"/>
</dbReference>
<sequence length="643" mass="74052">MSEVVKVSFPDGAVKEFPKGTTTEAIAASISPGLKKKAIAGKLDGEMYDLRRPIEKDAAIEIVTPDSSDALEVLRHSTAHLMAQAIKRLYKNVKLGVGPVIEGGFYYDIDLEESLSPEDLPVIEKEMKKIINENLDVVRKEVSRNEAVQMYKEIGDEYKLELIEAISEDETVTIYEQGEFFDLCRGVHVPSTGKLKEFKLLSIAGAYWRGDSDNKMLQRIYGTAFFKKEDLAEHLRLLEEAKERDHRKIGKELNLFMNSQKVGQGLPMWLPKGATIRRNIERYIVDKEERLGYDHVYTPIMGSVDLYKTSGHWDHYQEDMFPVMEMDNEQLVLRPMNCPHHMMIYKNGIHSYRELPIRIAELGTMHRYEMSGALSGLQRVRGMTLNDAHIFVRPDQIKEEFKRVVHLILEVYKDFDINDYSFRLSYRDPQDTEKYFDDDEMWEKAQAMLKEAMDEIGLDYFEAEGEAAFYGPKLDVQVKTALGKDETLSTVQLDFLLPERFDLTYVGEDGKPHRPVVIHRGVVSTMERFVAFLIEEYKGAFPTWLAPVQVQVIPVSPDIHFDYAKKVQEQLQAEGFRVELDDRNEKIGYKIREAQMQKTPYMLVVGDNEVAEKAVNVRKYGEQKSETVSFEDFISSLKAEVKR</sequence>
<dbReference type="PROSITE" id="PS51880">
    <property type="entry name" value="TGS"/>
    <property type="match status" value="1"/>
</dbReference>
<dbReference type="InterPro" id="IPR018163">
    <property type="entry name" value="Thr/Ala-tRNA-synth_IIc_edit"/>
</dbReference>
<dbReference type="Pfam" id="PF07973">
    <property type="entry name" value="tRNA_SAD"/>
    <property type="match status" value="1"/>
</dbReference>
<dbReference type="Gene3D" id="3.30.54.20">
    <property type="match status" value="1"/>
</dbReference>
<dbReference type="InterPro" id="IPR033728">
    <property type="entry name" value="ThrRS_core"/>
</dbReference>
<dbReference type="GO" id="GO:0140096">
    <property type="term" value="F:catalytic activity, acting on a protein"/>
    <property type="evidence" value="ECO:0007669"/>
    <property type="project" value="UniProtKB-ARBA"/>
</dbReference>
<dbReference type="InterPro" id="IPR006195">
    <property type="entry name" value="aa-tRNA-synth_II"/>
</dbReference>
<comment type="caution">
    <text evidence="16">The sequence shown here is derived from an EMBL/GenBank/DDBJ whole genome shotgun (WGS) entry which is preliminary data.</text>
</comment>
<comment type="subunit">
    <text evidence="13">Homodimer.</text>
</comment>
<dbReference type="OrthoDB" id="9802304at2"/>
<dbReference type="eggNOG" id="COG0441">
    <property type="taxonomic scope" value="Bacteria"/>
</dbReference>
<dbReference type="FunFam" id="3.30.54.20:FF:000002">
    <property type="entry name" value="Threonine--tRNA ligase"/>
    <property type="match status" value="1"/>
</dbReference>
<keyword evidence="10 13" id="KW-0648">Protein biosynthesis</keyword>
<reference evidence="17" key="1">
    <citation type="submission" date="2013-03" db="EMBL/GenBank/DDBJ databases">
        <title>Draft genome sequence of Bacillus firmus DS1.</title>
        <authorList>
            <person name="Peng D."/>
            <person name="Zhu L."/>
            <person name="Sun M."/>
        </authorList>
    </citation>
    <scope>NUCLEOTIDE SEQUENCE [LARGE SCALE GENOMIC DNA]</scope>
    <source>
        <strain evidence="17">DS1</strain>
    </source>
</reference>
<dbReference type="InterPro" id="IPR012676">
    <property type="entry name" value="TGS-like"/>
</dbReference>
<evidence type="ECO:0000259" key="14">
    <source>
        <dbReference type="PROSITE" id="PS50862"/>
    </source>
</evidence>
<dbReference type="GO" id="GO:0004829">
    <property type="term" value="F:threonine-tRNA ligase activity"/>
    <property type="evidence" value="ECO:0007669"/>
    <property type="project" value="UniProtKB-UniRule"/>
</dbReference>
<dbReference type="EMBL" id="APVL01000009">
    <property type="protein sequence ID" value="EWG10486.1"/>
    <property type="molecule type" value="Genomic_DNA"/>
</dbReference>
<evidence type="ECO:0000256" key="11">
    <source>
        <dbReference type="ARBA" id="ARBA00023146"/>
    </source>
</evidence>
<feature type="binding site" evidence="13">
    <location>
        <position position="338"/>
    </location>
    <ligand>
        <name>Zn(2+)</name>
        <dbReference type="ChEBI" id="CHEBI:29105"/>
        <note>catalytic</note>
    </ligand>
</feature>
<keyword evidence="3 13" id="KW-0820">tRNA-binding</keyword>
<feature type="domain" description="TGS" evidence="15">
    <location>
        <begin position="1"/>
        <end position="64"/>
    </location>
</feature>
<dbReference type="InterPro" id="IPR047246">
    <property type="entry name" value="ThrRS_anticodon"/>
</dbReference>
<dbReference type="InterPro" id="IPR002314">
    <property type="entry name" value="aa-tRNA-synt_IIb"/>
</dbReference>
<feature type="binding site" evidence="13">
    <location>
        <position position="389"/>
    </location>
    <ligand>
        <name>Zn(2+)</name>
        <dbReference type="ChEBI" id="CHEBI:29105"/>
        <note>catalytic</note>
    </ligand>
</feature>
<dbReference type="GO" id="GO:0000049">
    <property type="term" value="F:tRNA binding"/>
    <property type="evidence" value="ECO:0007669"/>
    <property type="project" value="UniProtKB-KW"/>
</dbReference>
<dbReference type="Gene3D" id="3.40.50.800">
    <property type="entry name" value="Anticodon-binding domain"/>
    <property type="match status" value="1"/>
</dbReference>
<evidence type="ECO:0000256" key="3">
    <source>
        <dbReference type="ARBA" id="ARBA00022555"/>
    </source>
</evidence>
<proteinExistence type="inferred from homology"/>
<dbReference type="Pfam" id="PF00587">
    <property type="entry name" value="tRNA-synt_2b"/>
    <property type="match status" value="1"/>
</dbReference>
<evidence type="ECO:0000256" key="6">
    <source>
        <dbReference type="ARBA" id="ARBA00022741"/>
    </source>
</evidence>
<keyword evidence="9 13" id="KW-0694">RNA-binding</keyword>
<protein>
    <recommendedName>
        <fullName evidence="13">Threonine--tRNA ligase</fullName>
        <ecNumber evidence="13">6.1.1.3</ecNumber>
    </recommendedName>
    <alternativeName>
        <fullName evidence="13">Threonyl-tRNA synthetase</fullName>
        <shortName evidence="13">ThrRS</shortName>
    </alternativeName>
</protein>
<dbReference type="EC" id="6.1.1.3" evidence="13"/>
<dbReference type="GO" id="GO:0005737">
    <property type="term" value="C:cytoplasm"/>
    <property type="evidence" value="ECO:0007669"/>
    <property type="project" value="UniProtKB-SubCell"/>
</dbReference>
<dbReference type="Gene3D" id="3.30.930.10">
    <property type="entry name" value="Bira Bifunctional Protein, Domain 2"/>
    <property type="match status" value="1"/>
</dbReference>
<dbReference type="InterPro" id="IPR012675">
    <property type="entry name" value="Beta-grasp_dom_sf"/>
</dbReference>
<dbReference type="NCBIfam" id="TIGR00418">
    <property type="entry name" value="thrS"/>
    <property type="match status" value="1"/>
</dbReference>
<dbReference type="PANTHER" id="PTHR11451:SF56">
    <property type="entry name" value="THREONINE--TRNA LIGASE 1"/>
    <property type="match status" value="1"/>
</dbReference>
<dbReference type="RefSeq" id="WP_035330274.1">
    <property type="nucleotide sequence ID" value="NZ_APVL01000009.1"/>
</dbReference>
<evidence type="ECO:0000256" key="13">
    <source>
        <dbReference type="HAMAP-Rule" id="MF_00184"/>
    </source>
</evidence>
<dbReference type="SUPFAM" id="SSF81271">
    <property type="entry name" value="TGS-like"/>
    <property type="match status" value="1"/>
</dbReference>
<dbReference type="InterPro" id="IPR036621">
    <property type="entry name" value="Anticodon-bd_dom_sf"/>
</dbReference>
<evidence type="ECO:0000256" key="10">
    <source>
        <dbReference type="ARBA" id="ARBA00022917"/>
    </source>
</evidence>
<dbReference type="FunFam" id="3.40.50.800:FF:000001">
    <property type="entry name" value="Threonine--tRNA ligase"/>
    <property type="match status" value="1"/>
</dbReference>
<evidence type="ECO:0000256" key="9">
    <source>
        <dbReference type="ARBA" id="ARBA00022884"/>
    </source>
</evidence>
<evidence type="ECO:0000256" key="7">
    <source>
        <dbReference type="ARBA" id="ARBA00022833"/>
    </source>
</evidence>
<dbReference type="FunFam" id="3.10.20.30:FF:000005">
    <property type="entry name" value="Threonine--tRNA ligase"/>
    <property type="match status" value="1"/>
</dbReference>
<evidence type="ECO:0000313" key="16">
    <source>
        <dbReference type="EMBL" id="EWG10486.1"/>
    </source>
</evidence>
<accession>W7L4I4</accession>
<dbReference type="InterPro" id="IPR002320">
    <property type="entry name" value="Thr-tRNA-ligase_IIa"/>
</dbReference>
<comment type="catalytic activity">
    <reaction evidence="12 13">
        <text>tRNA(Thr) + L-threonine + ATP = L-threonyl-tRNA(Thr) + AMP + diphosphate + H(+)</text>
        <dbReference type="Rhea" id="RHEA:24624"/>
        <dbReference type="Rhea" id="RHEA-COMP:9670"/>
        <dbReference type="Rhea" id="RHEA-COMP:9704"/>
        <dbReference type="ChEBI" id="CHEBI:15378"/>
        <dbReference type="ChEBI" id="CHEBI:30616"/>
        <dbReference type="ChEBI" id="CHEBI:33019"/>
        <dbReference type="ChEBI" id="CHEBI:57926"/>
        <dbReference type="ChEBI" id="CHEBI:78442"/>
        <dbReference type="ChEBI" id="CHEBI:78534"/>
        <dbReference type="ChEBI" id="CHEBI:456215"/>
        <dbReference type="EC" id="6.1.1.3"/>
    </reaction>
</comment>
<keyword evidence="6 13" id="KW-0547">Nucleotide-binding</keyword>
<evidence type="ECO:0000256" key="1">
    <source>
        <dbReference type="ARBA" id="ARBA00008226"/>
    </source>
</evidence>
<dbReference type="InterPro" id="IPR012947">
    <property type="entry name" value="tRNA_SAD"/>
</dbReference>
<comment type="caution">
    <text evidence="13">Lacks conserved residue(s) required for the propagation of feature annotation.</text>
</comment>
<evidence type="ECO:0000259" key="15">
    <source>
        <dbReference type="PROSITE" id="PS51880"/>
    </source>
</evidence>
<comment type="cofactor">
    <cofactor evidence="13">
        <name>Zn(2+)</name>
        <dbReference type="ChEBI" id="CHEBI:29105"/>
    </cofactor>
    <text evidence="13">Binds 1 zinc ion per subunit.</text>
</comment>
<dbReference type="CDD" id="cd01667">
    <property type="entry name" value="TGS_ThrRS"/>
    <property type="match status" value="1"/>
</dbReference>
<dbReference type="Proteomes" id="UP000019270">
    <property type="component" value="Unassembled WGS sequence"/>
</dbReference>
<evidence type="ECO:0000256" key="2">
    <source>
        <dbReference type="ARBA" id="ARBA00022490"/>
    </source>
</evidence>
<dbReference type="AlphaFoldDB" id="W7L4I4"/>
<dbReference type="Pfam" id="PF03129">
    <property type="entry name" value="HGTP_anticodon"/>
    <property type="match status" value="1"/>
</dbReference>
<dbReference type="SUPFAM" id="SSF55186">
    <property type="entry name" value="ThrRS/AlaRS common domain"/>
    <property type="match status" value="1"/>
</dbReference>
<dbReference type="GO" id="GO:0016740">
    <property type="term" value="F:transferase activity"/>
    <property type="evidence" value="ECO:0007669"/>
    <property type="project" value="UniProtKB-ARBA"/>
</dbReference>
<dbReference type="Pfam" id="PF02824">
    <property type="entry name" value="TGS"/>
    <property type="match status" value="1"/>
</dbReference>
<dbReference type="PATRIC" id="fig|1307436.3.peg.2836"/>
<dbReference type="GO" id="GO:0006435">
    <property type="term" value="P:threonyl-tRNA aminoacylation"/>
    <property type="evidence" value="ECO:0007669"/>
    <property type="project" value="UniProtKB-UniRule"/>
</dbReference>
<dbReference type="PANTHER" id="PTHR11451">
    <property type="entry name" value="THREONINE-TRNA LIGASE"/>
    <property type="match status" value="1"/>
</dbReference>
<keyword evidence="5 13" id="KW-0479">Metal-binding</keyword>
<dbReference type="FunFam" id="3.30.930.10:FF:000002">
    <property type="entry name" value="Threonine--tRNA ligase"/>
    <property type="match status" value="1"/>
</dbReference>
<dbReference type="FunFam" id="3.30.980.10:FF:000005">
    <property type="entry name" value="Threonyl-tRNA synthetase, mitochondrial"/>
    <property type="match status" value="1"/>
</dbReference>
<keyword evidence="8 13" id="KW-0067">ATP-binding</keyword>
<reference evidence="16 17" key="2">
    <citation type="journal article" date="2016" name="Sci. Rep.">
        <title>A novel serine protease, Sep1, from Bacillus firmus DS-1 has nematicidal activity and degrades multiple intestinal-associated nematode proteins.</title>
        <authorList>
            <person name="Geng C."/>
            <person name="Nie X."/>
            <person name="Tang Z."/>
            <person name="Zhang Y."/>
            <person name="Lin J."/>
            <person name="Sun M."/>
            <person name="Peng D."/>
        </authorList>
    </citation>
    <scope>NUCLEOTIDE SEQUENCE [LARGE SCALE GENOMIC DNA]</scope>
    <source>
        <strain evidence="16 17">DS1</strain>
    </source>
</reference>
<organism evidence="16 17">
    <name type="scientific">Cytobacillus firmus DS1</name>
    <dbReference type="NCBI Taxonomy" id="1307436"/>
    <lineage>
        <taxon>Bacteria</taxon>
        <taxon>Bacillati</taxon>
        <taxon>Bacillota</taxon>
        <taxon>Bacilli</taxon>
        <taxon>Bacillales</taxon>
        <taxon>Bacillaceae</taxon>
        <taxon>Cytobacillus</taxon>
    </lineage>
</organism>
<dbReference type="PROSITE" id="PS50862">
    <property type="entry name" value="AA_TRNA_LIGASE_II"/>
    <property type="match status" value="1"/>
</dbReference>
<comment type="similarity">
    <text evidence="1 13">Belongs to the class-II aminoacyl-tRNA synthetase family.</text>
</comment>
<name>W7L4I4_CYTFI</name>
<keyword evidence="7 13" id="KW-0862">Zinc</keyword>
<dbReference type="CDD" id="cd00860">
    <property type="entry name" value="ThrRS_anticodon"/>
    <property type="match status" value="1"/>
</dbReference>
<dbReference type="CDD" id="cd00771">
    <property type="entry name" value="ThrRS_core"/>
    <property type="match status" value="1"/>
</dbReference>
<dbReference type="SUPFAM" id="SSF55681">
    <property type="entry name" value="Class II aaRS and biotin synthetases"/>
    <property type="match status" value="1"/>
</dbReference>
<gene>
    <name evidence="13 16" type="primary">thrS</name>
    <name evidence="16" type="ORF">PBF_13239</name>
</gene>
<dbReference type="Gene3D" id="3.10.20.30">
    <property type="match status" value="1"/>
</dbReference>
<dbReference type="SUPFAM" id="SSF52954">
    <property type="entry name" value="Class II aaRS ABD-related"/>
    <property type="match status" value="1"/>
</dbReference>
<dbReference type="InterPro" id="IPR045864">
    <property type="entry name" value="aa-tRNA-synth_II/BPL/LPL"/>
</dbReference>
<evidence type="ECO:0000313" key="17">
    <source>
        <dbReference type="Proteomes" id="UP000019270"/>
    </source>
</evidence>
<feature type="domain" description="Aminoacyl-transfer RNA synthetases class-II family profile" evidence="14">
    <location>
        <begin position="245"/>
        <end position="542"/>
    </location>
</feature>
<dbReference type="GO" id="GO:0005524">
    <property type="term" value="F:ATP binding"/>
    <property type="evidence" value="ECO:0007669"/>
    <property type="project" value="UniProtKB-UniRule"/>
</dbReference>
<evidence type="ECO:0000256" key="12">
    <source>
        <dbReference type="ARBA" id="ARBA00049515"/>
    </source>
</evidence>
<evidence type="ECO:0000256" key="8">
    <source>
        <dbReference type="ARBA" id="ARBA00022840"/>
    </source>
</evidence>
<dbReference type="InterPro" id="IPR004095">
    <property type="entry name" value="TGS"/>
</dbReference>
<keyword evidence="2 13" id="KW-0963">Cytoplasm</keyword>
<evidence type="ECO:0000256" key="4">
    <source>
        <dbReference type="ARBA" id="ARBA00022598"/>
    </source>
</evidence>
<keyword evidence="4 13" id="KW-0436">Ligase</keyword>
<evidence type="ECO:0000256" key="5">
    <source>
        <dbReference type="ARBA" id="ARBA00022723"/>
    </source>
</evidence>
<dbReference type="SMART" id="SM00863">
    <property type="entry name" value="tRNA_SAD"/>
    <property type="match status" value="1"/>
</dbReference>
<dbReference type="Gene3D" id="3.30.980.10">
    <property type="entry name" value="Threonyl-trna Synthetase, Chain A, domain 2"/>
    <property type="match status" value="1"/>
</dbReference>
<keyword evidence="11 13" id="KW-0030">Aminoacyl-tRNA synthetase</keyword>
<dbReference type="PRINTS" id="PR01047">
    <property type="entry name" value="TRNASYNTHTHR"/>
</dbReference>
<dbReference type="HAMAP" id="MF_00184">
    <property type="entry name" value="Thr_tRNA_synth"/>
    <property type="match status" value="1"/>
</dbReference>